<dbReference type="InterPro" id="IPR048876">
    <property type="entry name" value="BipA_C"/>
</dbReference>
<dbReference type="InterPro" id="IPR035647">
    <property type="entry name" value="EFG_III/V"/>
</dbReference>
<dbReference type="InterPro" id="IPR047043">
    <property type="entry name" value="BipA_III"/>
</dbReference>
<dbReference type="PROSITE" id="PS00301">
    <property type="entry name" value="G_TR_1"/>
    <property type="match status" value="1"/>
</dbReference>
<dbReference type="Gene3D" id="3.30.70.240">
    <property type="match status" value="1"/>
</dbReference>
<dbReference type="GO" id="GO:0000027">
    <property type="term" value="P:ribosomal large subunit assembly"/>
    <property type="evidence" value="ECO:0007669"/>
    <property type="project" value="UniProtKB-UniRule"/>
</dbReference>
<dbReference type="NCBIfam" id="TIGR01394">
    <property type="entry name" value="TypA_BipA"/>
    <property type="match status" value="1"/>
</dbReference>
<dbReference type="CDD" id="cd16263">
    <property type="entry name" value="BipA_III"/>
    <property type="match status" value="1"/>
</dbReference>
<comment type="function">
    <text evidence="3">A 50S ribosomal subunit assembly protein with GTPase activity, required for 50S subunit assembly at low temperatures, may also play a role in translation. Binds GTP and analogs. Binds the 70S ribosome between the 30S and 50S subunits, in a similar position as ribosome-bound EF-G; it contacts a number of ribosomal proteins, both rRNAs and the A-site tRNA.</text>
</comment>
<dbReference type="Gene3D" id="2.40.50.250">
    <property type="entry name" value="bipa protein"/>
    <property type="match status" value="1"/>
</dbReference>
<feature type="binding site" evidence="3">
    <location>
        <begin position="61"/>
        <end position="66"/>
    </location>
    <ligand>
        <name>GTP</name>
        <dbReference type="ChEBI" id="CHEBI:37565"/>
    </ligand>
</feature>
<dbReference type="Pfam" id="PF00679">
    <property type="entry name" value="EFG_C"/>
    <property type="match status" value="1"/>
</dbReference>
<keyword evidence="3" id="KW-0547">Nucleotide-binding</keyword>
<dbReference type="HAMAP" id="MF_00849">
    <property type="entry name" value="BipA"/>
    <property type="match status" value="1"/>
</dbReference>
<dbReference type="GO" id="GO:0010467">
    <property type="term" value="P:gene expression"/>
    <property type="evidence" value="ECO:0007669"/>
    <property type="project" value="UniProtKB-ARBA"/>
</dbReference>
<dbReference type="GO" id="GO:1990904">
    <property type="term" value="C:ribonucleoprotein complex"/>
    <property type="evidence" value="ECO:0007669"/>
    <property type="project" value="TreeGrafter"/>
</dbReference>
<dbReference type="InParanoid" id="A0A2S8SQQ4"/>
<sequence>MRFSLEFLCVSVSLWFILLKAFHVQALKLALYTACAMNSNEKKSLPLRDDLRNIAIVAHVDHGKTTLVDTMLAQAHTFRANQEVRDRVMDSMDLERERGITIMAKNASLRLPFEGKEYKINIIDTPGHSDFGGEVERVLSMADGCLLLVDSAEGCLPQTRFVLSKALEAGLTPIIVVNKIDRQDARPEAVLDEIYDLFIDLDAREDQLDFPVVYAIGRDGIAKINLADESEDLQPLFKTIIDNVPAPRADVTAPLQMLITNLDYNDFVGRLAIGRIVSGTVNANTDATLCKLDGSFVKFRISGLYGFEGLKRDAIETAGAGDIVAIAGLSDLHIGETIAGAEDPVALPPLTVDEPTISMNFSTNISPFAGREGKFVTGRQLKDRLAREVLTNVAIRVTPAPEPDTFIVSGRGELQLAIIIEQMRREGFEMQVSRPEVVTHTENGTLMEPMEQVFIDVPTEHVGVVTEGLGRRKGNMTQMTNHGSGRVRLEFEIPSRGLIGFRSQFLTETRGMGLINTLFARFAPWGGPIPQRSSGALVADRAGTTTPFAMTNLQERGTMFCDPQTAVYEGMIIGENSRESDMNVNIVKEKHLTNMRQSTSDLTVKIVPPQVPSLERALEWINDDELVEVTPKAIRIRKKNLASNRK</sequence>
<keyword evidence="3" id="KW-0690">Ribosome biogenesis</keyword>
<dbReference type="InterPro" id="IPR047042">
    <property type="entry name" value="BipA_II"/>
</dbReference>
<dbReference type="FunFam" id="3.40.50.300:FF:000055">
    <property type="entry name" value="GTP-binding protein TypA"/>
    <property type="match status" value="1"/>
</dbReference>
<dbReference type="GO" id="GO:0005829">
    <property type="term" value="C:cytosol"/>
    <property type="evidence" value="ECO:0007669"/>
    <property type="project" value="TreeGrafter"/>
</dbReference>
<evidence type="ECO:0000256" key="1">
    <source>
        <dbReference type="ARBA" id="ARBA00023134"/>
    </source>
</evidence>
<name>A0A2S8SQQ4_9BACT</name>
<evidence type="ECO:0000256" key="2">
    <source>
        <dbReference type="ARBA" id="ARBA00048548"/>
    </source>
</evidence>
<organism evidence="5 6">
    <name type="scientific">Abditibacterium utsteinense</name>
    <dbReference type="NCBI Taxonomy" id="1960156"/>
    <lineage>
        <taxon>Bacteria</taxon>
        <taxon>Pseudomonadati</taxon>
        <taxon>Abditibacteriota</taxon>
        <taxon>Abditibacteriia</taxon>
        <taxon>Abditibacteriales</taxon>
        <taxon>Abditibacteriaceae</taxon>
        <taxon>Abditibacterium</taxon>
    </lineage>
</organism>
<comment type="caution">
    <text evidence="5">The sequence shown here is derived from an EMBL/GenBank/DDBJ whole genome shotgun (WGS) entry which is preliminary data.</text>
</comment>
<dbReference type="GO" id="GO:0000049">
    <property type="term" value="F:tRNA binding"/>
    <property type="evidence" value="ECO:0007669"/>
    <property type="project" value="UniProtKB-KW"/>
</dbReference>
<reference evidence="5 6" key="1">
    <citation type="journal article" date="2018" name="Syst. Appl. Microbiol.">
        <title>Abditibacterium utsteinense sp. nov., the first cultivated member of candidate phylum FBP, isolated from ice-free Antarctic soil samples.</title>
        <authorList>
            <person name="Tahon G."/>
            <person name="Tytgat B."/>
            <person name="Lebbe L."/>
            <person name="Carlier A."/>
            <person name="Willems A."/>
        </authorList>
    </citation>
    <scope>NUCLEOTIDE SEQUENCE [LARGE SCALE GENOMIC DNA]</scope>
    <source>
        <strain evidence="5 6">LMG 29911</strain>
    </source>
</reference>
<dbReference type="InterPro" id="IPR005225">
    <property type="entry name" value="Small_GTP-bd"/>
</dbReference>
<dbReference type="InterPro" id="IPR009000">
    <property type="entry name" value="Transl_B-barrel_sf"/>
</dbReference>
<comment type="catalytic activity">
    <reaction evidence="2 3">
        <text>GTP + H2O = GDP + phosphate + H(+)</text>
        <dbReference type="Rhea" id="RHEA:19669"/>
        <dbReference type="ChEBI" id="CHEBI:15377"/>
        <dbReference type="ChEBI" id="CHEBI:15378"/>
        <dbReference type="ChEBI" id="CHEBI:37565"/>
        <dbReference type="ChEBI" id="CHEBI:43474"/>
        <dbReference type="ChEBI" id="CHEBI:58189"/>
    </reaction>
</comment>
<dbReference type="GO" id="GO:0019843">
    <property type="term" value="F:rRNA binding"/>
    <property type="evidence" value="ECO:0007669"/>
    <property type="project" value="UniProtKB-KW"/>
</dbReference>
<dbReference type="EMBL" id="NIGF01000015">
    <property type="protein sequence ID" value="PQV63141.1"/>
    <property type="molecule type" value="Genomic_DNA"/>
</dbReference>
<dbReference type="SUPFAM" id="SSF54980">
    <property type="entry name" value="EF-G C-terminal domain-like"/>
    <property type="match status" value="2"/>
</dbReference>
<keyword evidence="3" id="KW-0820">tRNA-binding</keyword>
<dbReference type="PROSITE" id="PS51722">
    <property type="entry name" value="G_TR_2"/>
    <property type="match status" value="1"/>
</dbReference>
<dbReference type="EC" id="3.6.5.-" evidence="3"/>
<gene>
    <name evidence="3" type="primary">bipA</name>
    <name evidence="5" type="ORF">B1R32_11548</name>
</gene>
<dbReference type="Pfam" id="PF00009">
    <property type="entry name" value="GTP_EFTU"/>
    <property type="match status" value="1"/>
</dbReference>
<dbReference type="InterPro" id="IPR000795">
    <property type="entry name" value="T_Tr_GTP-bd_dom"/>
</dbReference>
<dbReference type="InterPro" id="IPR035651">
    <property type="entry name" value="BipA_V"/>
</dbReference>
<dbReference type="Gene3D" id="3.30.70.870">
    <property type="entry name" value="Elongation Factor G (Translational Gtpase), domain 3"/>
    <property type="match status" value="1"/>
</dbReference>
<comment type="similarity">
    <text evidence="3">Belongs to the TRAFAC class translation factor GTPase superfamily. Classic translation factor GTPase family. BipA subfamily.</text>
</comment>
<evidence type="ECO:0000313" key="5">
    <source>
        <dbReference type="EMBL" id="PQV63141.1"/>
    </source>
</evidence>
<feature type="domain" description="Tr-type G" evidence="4">
    <location>
        <begin position="49"/>
        <end position="248"/>
    </location>
</feature>
<keyword evidence="3" id="KW-0694">RNA-binding</keyword>
<dbReference type="PRINTS" id="PR00315">
    <property type="entry name" value="ELONGATNFCT"/>
</dbReference>
<dbReference type="CDD" id="cd01891">
    <property type="entry name" value="TypA_BipA"/>
    <property type="match status" value="1"/>
</dbReference>
<dbReference type="Pfam" id="PF03144">
    <property type="entry name" value="GTP_EFTU_D2"/>
    <property type="match status" value="1"/>
</dbReference>
<dbReference type="FunCoup" id="A0A2S8SQQ4">
    <property type="interactions" value="401"/>
</dbReference>
<dbReference type="InterPro" id="IPR027417">
    <property type="entry name" value="P-loop_NTPase"/>
</dbReference>
<dbReference type="InterPro" id="IPR006298">
    <property type="entry name" value="BipA"/>
</dbReference>
<dbReference type="Proteomes" id="UP000237684">
    <property type="component" value="Unassembled WGS sequence"/>
</dbReference>
<dbReference type="GO" id="GO:0003924">
    <property type="term" value="F:GTPase activity"/>
    <property type="evidence" value="ECO:0007669"/>
    <property type="project" value="UniProtKB-UniRule"/>
</dbReference>
<dbReference type="CDD" id="cd03691">
    <property type="entry name" value="BipA_TypA_II"/>
    <property type="match status" value="1"/>
</dbReference>
<keyword evidence="6" id="KW-1185">Reference proteome</keyword>
<dbReference type="CDD" id="cd03710">
    <property type="entry name" value="BipA_TypA_C"/>
    <property type="match status" value="1"/>
</dbReference>
<protein>
    <recommendedName>
        <fullName evidence="3">Large ribosomal subunit assembly factor BipA</fullName>
        <ecNumber evidence="3">3.6.5.-</ecNumber>
    </recommendedName>
    <alternativeName>
        <fullName evidence="3">GTP-binding protein BipA</fullName>
    </alternativeName>
</protein>
<comment type="subunit">
    <text evidence="3">Monomer.</text>
</comment>
<dbReference type="SUPFAM" id="SSF52540">
    <property type="entry name" value="P-loop containing nucleoside triphosphate hydrolases"/>
    <property type="match status" value="1"/>
</dbReference>
<dbReference type="GO" id="GO:0043022">
    <property type="term" value="F:ribosome binding"/>
    <property type="evidence" value="ECO:0007669"/>
    <property type="project" value="UniProtKB-UniRule"/>
</dbReference>
<dbReference type="Gene3D" id="2.40.30.10">
    <property type="entry name" value="Translation factors"/>
    <property type="match status" value="1"/>
</dbReference>
<feature type="binding site" evidence="3">
    <location>
        <begin position="178"/>
        <end position="181"/>
    </location>
    <ligand>
        <name>GTP</name>
        <dbReference type="ChEBI" id="CHEBI:37565"/>
    </ligand>
</feature>
<accession>A0A2S8SQQ4</accession>
<evidence type="ECO:0000256" key="3">
    <source>
        <dbReference type="HAMAP-Rule" id="MF_00849"/>
    </source>
</evidence>
<dbReference type="FunFam" id="3.30.70.870:FF:000003">
    <property type="entry name" value="GTP-binding protein TypA"/>
    <property type="match status" value="1"/>
</dbReference>
<dbReference type="SUPFAM" id="SSF50447">
    <property type="entry name" value="Translation proteins"/>
    <property type="match status" value="1"/>
</dbReference>
<dbReference type="InterPro" id="IPR047041">
    <property type="entry name" value="BipA_GTP-bd_dom"/>
</dbReference>
<comment type="subcellular location">
    <subcellularLocation>
        <location evidence="3">Cytoplasm</location>
    </subcellularLocation>
    <text evidence="3">Binds to ribosomes.</text>
</comment>
<dbReference type="SMART" id="SM00838">
    <property type="entry name" value="EFG_C"/>
    <property type="match status" value="1"/>
</dbReference>
<evidence type="ECO:0000259" key="4">
    <source>
        <dbReference type="PROSITE" id="PS51722"/>
    </source>
</evidence>
<dbReference type="FunFam" id="3.30.70.240:FF:000002">
    <property type="entry name" value="GTP-binding protein TypA"/>
    <property type="match status" value="1"/>
</dbReference>
<dbReference type="GO" id="GO:0009409">
    <property type="term" value="P:response to cold"/>
    <property type="evidence" value="ECO:0007669"/>
    <property type="project" value="UniProtKB-ARBA"/>
</dbReference>
<proteinExistence type="inferred from homology"/>
<dbReference type="InterPro" id="IPR004161">
    <property type="entry name" value="EFTu-like_2"/>
</dbReference>
<dbReference type="FunFam" id="2.40.30.10:FF:000016">
    <property type="entry name" value="GTP-binding protein TypA"/>
    <property type="match status" value="1"/>
</dbReference>
<evidence type="ECO:0000313" key="6">
    <source>
        <dbReference type="Proteomes" id="UP000237684"/>
    </source>
</evidence>
<dbReference type="InterPro" id="IPR042116">
    <property type="entry name" value="TypA/BipA_C"/>
</dbReference>
<dbReference type="InterPro" id="IPR031157">
    <property type="entry name" value="G_TR_CS"/>
</dbReference>
<keyword evidence="3" id="KW-0699">rRNA-binding</keyword>
<dbReference type="AlphaFoldDB" id="A0A2S8SQQ4"/>
<dbReference type="Gene3D" id="3.40.50.300">
    <property type="entry name" value="P-loop containing nucleotide triphosphate hydrolases"/>
    <property type="match status" value="1"/>
</dbReference>
<keyword evidence="3" id="KW-0963">Cytoplasm</keyword>
<keyword evidence="3" id="KW-0378">Hydrolase</keyword>
<dbReference type="NCBIfam" id="TIGR00231">
    <property type="entry name" value="small_GTP"/>
    <property type="match status" value="1"/>
</dbReference>
<dbReference type="GO" id="GO:0005525">
    <property type="term" value="F:GTP binding"/>
    <property type="evidence" value="ECO:0007669"/>
    <property type="project" value="UniProtKB-UniRule"/>
</dbReference>
<dbReference type="PANTHER" id="PTHR42908:SF8">
    <property type="entry name" value="TR-TYPE G DOMAIN-CONTAINING PROTEIN"/>
    <property type="match status" value="1"/>
</dbReference>
<keyword evidence="1 3" id="KW-0342">GTP-binding</keyword>
<dbReference type="InterPro" id="IPR000640">
    <property type="entry name" value="EFG_V-like"/>
</dbReference>
<dbReference type="Pfam" id="PF21018">
    <property type="entry name" value="BipA_C"/>
    <property type="match status" value="1"/>
</dbReference>
<dbReference type="FunFam" id="2.40.50.250:FF:000001">
    <property type="entry name" value="GTP-binding protein TypA"/>
    <property type="match status" value="1"/>
</dbReference>
<dbReference type="PANTHER" id="PTHR42908">
    <property type="entry name" value="TRANSLATION ELONGATION FACTOR-RELATED"/>
    <property type="match status" value="1"/>
</dbReference>